<dbReference type="KEGG" id="sky:D0C37_31445"/>
<dbReference type="GeneID" id="300118630"/>
<sequence>MRRPRLNRALWVATVLTVVAGSAVGPGRVAEAAESLWRAEPAPPGSDAPFLPSPQPLRVTIDEMVAKSMRVKNDVTIRLADGSTRVTTRYTFSQLVVKDQMKVVHPGSDGGPEVTIDVPDQGTLGGYDGLFQPQETVMWGDIHQVCLNVVVRICGVQGLLNAFGSVIPLTAGASDFDGTIYAIRATGNRPGLGSTDNPVHLPGSISVAP</sequence>
<gene>
    <name evidence="1" type="ORF">D0C37_31445</name>
</gene>
<name>A0A385DJY2_9ACTN</name>
<dbReference type="RefSeq" id="WP_101277559.1">
    <property type="nucleotide sequence ID" value="NZ_CP031742.1"/>
</dbReference>
<evidence type="ECO:0000313" key="1">
    <source>
        <dbReference type="EMBL" id="AXQ58678.1"/>
    </source>
</evidence>
<dbReference type="AlphaFoldDB" id="A0A385DJY2"/>
<accession>A0A385DJY2</accession>
<evidence type="ECO:0000313" key="2">
    <source>
        <dbReference type="Proteomes" id="UP000259636"/>
    </source>
</evidence>
<proteinExistence type="predicted"/>
<dbReference type="EMBL" id="CP031742">
    <property type="protein sequence ID" value="AXQ58678.1"/>
    <property type="molecule type" value="Genomic_DNA"/>
</dbReference>
<reference evidence="1 2" key="1">
    <citation type="submission" date="2018-08" db="EMBL/GenBank/DDBJ databases">
        <authorList>
            <person name="Ferrada E.E."/>
            <person name="Latorre B.A."/>
        </authorList>
    </citation>
    <scope>NUCLEOTIDE SEQUENCE [LARGE SCALE GENOMIC DNA]</scope>
    <source>
        <strain evidence="1 2">VK-A60T</strain>
    </source>
</reference>
<organism evidence="1 2">
    <name type="scientific">Streptomyces koyangensis</name>
    <dbReference type="NCBI Taxonomy" id="188770"/>
    <lineage>
        <taxon>Bacteria</taxon>
        <taxon>Bacillati</taxon>
        <taxon>Actinomycetota</taxon>
        <taxon>Actinomycetes</taxon>
        <taxon>Kitasatosporales</taxon>
        <taxon>Streptomycetaceae</taxon>
        <taxon>Streptomyces</taxon>
        <taxon>Streptomyces aurantiacus group</taxon>
    </lineage>
</organism>
<protein>
    <submittedName>
        <fullName evidence="1">Uncharacterized protein</fullName>
    </submittedName>
</protein>
<dbReference type="Proteomes" id="UP000259636">
    <property type="component" value="Chromosome"/>
</dbReference>